<proteinExistence type="predicted"/>
<reference evidence="2 3" key="1">
    <citation type="journal article" date="2014" name="PLoS ONE">
        <title>The first complete genome sequence of the class fimbriimonadia in the phylum armatimonadetes.</title>
        <authorList>
            <person name="Hu Z.Y."/>
            <person name="Wang Y.Z."/>
            <person name="Im W.T."/>
            <person name="Wang S.Y."/>
            <person name="Zhao G.P."/>
            <person name="Zheng H.J."/>
            <person name="Quan Z.X."/>
        </authorList>
    </citation>
    <scope>NUCLEOTIDE SEQUENCE [LARGE SCALE GENOMIC DNA]</scope>
    <source>
        <strain evidence="2">Gsoil 348</strain>
    </source>
</reference>
<keyword evidence="3" id="KW-1185">Reference proteome</keyword>
<dbReference type="PANTHER" id="PTHR43405">
    <property type="entry name" value="GLYCOSYL HYDROLASE DIGH"/>
    <property type="match status" value="1"/>
</dbReference>
<dbReference type="InterPro" id="IPR052177">
    <property type="entry name" value="Divisome_Glycosyl_Hydrolase"/>
</dbReference>
<dbReference type="PANTHER" id="PTHR43405:SF1">
    <property type="entry name" value="GLYCOSYL HYDROLASE DIGH"/>
    <property type="match status" value="1"/>
</dbReference>
<dbReference type="KEGG" id="fgi:OP10G_2732"/>
<dbReference type="AlphaFoldDB" id="A0A068NTN6"/>
<evidence type="ECO:0000313" key="2">
    <source>
        <dbReference type="EMBL" id="AIE86100.1"/>
    </source>
</evidence>
<sequence>MKHWAWLSIDAKATTEDLRSKYRRLKEGGLHGVFLEGGIDAREFEIVREAGLELHSWMWTTNRREPWIRENHPEWFMVSRSGKSCFDQPPYVEYYRWISPFQPAVHDYLRDRAAELAAHPLVAGVHLDYVRFPDVILPRALWETYGLDQTEELADFDFDYSDAARAAFRNATGRDPLEIADPATDQEWLHFRYEAITQLVEGLAETVHAHGKEITAAVFPTPSMARKICRQSWDKWPLDAVCPMVYHSFYNLPTEWIGDAVRENIQAVRFPVYAGLYMPAFTSADDFEAGVRHALHRGAAGVSLFAANSILPEHFEALRRIADST</sequence>
<dbReference type="InterPro" id="IPR025275">
    <property type="entry name" value="DUF4015"/>
</dbReference>
<gene>
    <name evidence="2" type="ORF">OP10G_2732</name>
</gene>
<accession>A0A068NTN6</accession>
<organism evidence="2 3">
    <name type="scientific">Fimbriimonas ginsengisoli Gsoil 348</name>
    <dbReference type="NCBI Taxonomy" id="661478"/>
    <lineage>
        <taxon>Bacteria</taxon>
        <taxon>Bacillati</taxon>
        <taxon>Armatimonadota</taxon>
        <taxon>Fimbriimonadia</taxon>
        <taxon>Fimbriimonadales</taxon>
        <taxon>Fimbriimonadaceae</taxon>
        <taxon>Fimbriimonas</taxon>
    </lineage>
</organism>
<dbReference type="HOGENOM" id="CLU_047928_0_0_0"/>
<dbReference type="STRING" id="661478.OP10G_2732"/>
<dbReference type="OrthoDB" id="9760892at2"/>
<name>A0A068NTN6_FIMGI</name>
<evidence type="ECO:0000313" key="3">
    <source>
        <dbReference type="Proteomes" id="UP000027982"/>
    </source>
</evidence>
<evidence type="ECO:0000259" key="1">
    <source>
        <dbReference type="Pfam" id="PF13200"/>
    </source>
</evidence>
<feature type="domain" description="DUF4015" evidence="1">
    <location>
        <begin position="66"/>
        <end position="251"/>
    </location>
</feature>
<dbReference type="Pfam" id="PF13200">
    <property type="entry name" value="DUF4015"/>
    <property type="match status" value="1"/>
</dbReference>
<dbReference type="eggNOG" id="COG1649">
    <property type="taxonomic scope" value="Bacteria"/>
</dbReference>
<protein>
    <recommendedName>
        <fullName evidence="1">DUF4015 domain-containing protein</fullName>
    </recommendedName>
</protein>
<dbReference type="SUPFAM" id="SSF144052">
    <property type="entry name" value="Thermophilic metalloprotease-like"/>
    <property type="match status" value="1"/>
</dbReference>
<dbReference type="Proteomes" id="UP000027982">
    <property type="component" value="Chromosome"/>
</dbReference>
<dbReference type="RefSeq" id="WP_025225355.1">
    <property type="nucleotide sequence ID" value="NZ_CP007139.1"/>
</dbReference>
<dbReference type="EMBL" id="CP007139">
    <property type="protein sequence ID" value="AIE86100.1"/>
    <property type="molecule type" value="Genomic_DNA"/>
</dbReference>
<dbReference type="Gene3D" id="3.20.20.80">
    <property type="entry name" value="Glycosidases"/>
    <property type="match status" value="1"/>
</dbReference>